<evidence type="ECO:0000256" key="6">
    <source>
        <dbReference type="ARBA" id="ARBA00023242"/>
    </source>
</evidence>
<comment type="subcellular location">
    <subcellularLocation>
        <location evidence="1">Nucleus</location>
    </subcellularLocation>
</comment>
<keyword evidence="6" id="KW-0539">Nucleus</keyword>
<dbReference type="InterPro" id="IPR027417">
    <property type="entry name" value="P-loop_NTPase"/>
</dbReference>
<dbReference type="AlphaFoldDB" id="A0A4P7MYQ6"/>
<evidence type="ECO:0000259" key="8">
    <source>
        <dbReference type="PROSITE" id="PS50157"/>
    </source>
</evidence>
<dbReference type="GO" id="GO:0005634">
    <property type="term" value="C:nucleus"/>
    <property type="evidence" value="ECO:0007669"/>
    <property type="project" value="UniProtKB-SubCell"/>
</dbReference>
<dbReference type="InterPro" id="IPR056125">
    <property type="entry name" value="DUF7708"/>
</dbReference>
<keyword evidence="5" id="KW-0862">Zinc</keyword>
<keyword evidence="4 7" id="KW-0863">Zinc-finger</keyword>
<keyword evidence="2" id="KW-0479">Metal-binding</keyword>
<protein>
    <recommendedName>
        <fullName evidence="8">C2H2-type domain-containing protein</fullName>
    </recommendedName>
</protein>
<dbReference type="SMART" id="SM00355">
    <property type="entry name" value="ZnF_C2H2"/>
    <property type="match status" value="4"/>
</dbReference>
<sequence length="929" mass="108208">MDAEFRRVHDTFKANLTAGELDYFRGSGLENVQIALQRIQKEQEGKRQLLYLNRIDPYLKTMIEYGKVVEVFLNVSEILAFVWGPLKFLLMITSNFSDAFNSLLDTYQEIGEQIPLLESFKTLFQDSVNTHMRQLLVLIYEDILRFQLLALRYFRKKMWKQLFVASWGGFKSEIKLLKDNLGRHRRLIESRASLTQFEEVLNIRANAEKYFKELKDGENRRRREVVFRWLSSADVEAVHEQRVDARAWSSQSCSWLLQAQLFQHWFDPMYCQTPLLWLNGKPGSGKSVLASLIIEEARKLPDISVAFFYCNESDPATRDFVAIARSILAQLLAQDDSLLLHLEHRMSTPTGKAPQAVLSDMKLAKELLTVALRSRKTYIILDGIDECDRNQRKEICRWYREVVEGLPRLKYDEIRCLFISQDDGVGRKDLSSLSTLRLTPESNLEDIKAFSRHWQGQIERRFDSVKKHNLDFTEIVTARSQGMFIFARCVFEELYNQPSGQAVLDEWREDRFPKDLEDLYERILLRIIGTGTANQQDASKKLLSWIAVARRPLRWYEIQASYSINLDDETINTEEGRLRGTAKDHCASFVDVRADQTVSFVHGTVKTFLMSHSAFDPARIELDLCLCSMAYLNFPGMDPHRDDQELSNSLLAGGYAFYEYAVASWVWHLTAWLQGGNYGEDDMTDLEEVATSFLDQHHRQNAPKFPISTGMHMLLKPIAHFQSFESLAQAIVWSRKQFTISEANNDHNNSVLDFPDITSNIRRVLERIRAQASMEKLELYYGKNLFKCSKLYCPHFYDGFASQAQRDAHHDRHNQTFVCSEAECHRQTFAFVSNRELELHMMEEHGKSMIDFPDVSDPNEEQARVNDRRKHFAIFQCSICPRRFTRKYNLRSHLRTHTNDRPFVCTACGKAFSRQNDRNVHERIHLRVK</sequence>
<evidence type="ECO:0000313" key="10">
    <source>
        <dbReference type="Proteomes" id="UP000294847"/>
    </source>
</evidence>
<dbReference type="Pfam" id="PF24809">
    <property type="entry name" value="DUF7708"/>
    <property type="match status" value="1"/>
</dbReference>
<dbReference type="PROSITE" id="PS50157">
    <property type="entry name" value="ZINC_FINGER_C2H2_2"/>
    <property type="match status" value="2"/>
</dbReference>
<dbReference type="Pfam" id="PF22939">
    <property type="entry name" value="WHD_GPIID"/>
    <property type="match status" value="1"/>
</dbReference>
<organism evidence="9 10">
    <name type="scientific">Pyricularia oryzae</name>
    <name type="common">Rice blast fungus</name>
    <name type="synonym">Magnaporthe oryzae</name>
    <dbReference type="NCBI Taxonomy" id="318829"/>
    <lineage>
        <taxon>Eukaryota</taxon>
        <taxon>Fungi</taxon>
        <taxon>Dikarya</taxon>
        <taxon>Ascomycota</taxon>
        <taxon>Pezizomycotina</taxon>
        <taxon>Sordariomycetes</taxon>
        <taxon>Sordariomycetidae</taxon>
        <taxon>Magnaporthales</taxon>
        <taxon>Pyriculariaceae</taxon>
        <taxon>Pyricularia</taxon>
    </lineage>
</organism>
<dbReference type="SUPFAM" id="SSF52540">
    <property type="entry name" value="P-loop containing nucleoside triphosphate hydrolases"/>
    <property type="match status" value="1"/>
</dbReference>
<dbReference type="Pfam" id="PF24883">
    <property type="entry name" value="NPHP3_N"/>
    <property type="match status" value="1"/>
</dbReference>
<proteinExistence type="predicted"/>
<evidence type="ECO:0000256" key="1">
    <source>
        <dbReference type="ARBA" id="ARBA00004123"/>
    </source>
</evidence>
<evidence type="ECO:0000256" key="7">
    <source>
        <dbReference type="PROSITE-ProRule" id="PRU00042"/>
    </source>
</evidence>
<accession>A0A4P7MYQ6</accession>
<dbReference type="SUPFAM" id="SSF57667">
    <property type="entry name" value="beta-beta-alpha zinc fingers"/>
    <property type="match status" value="1"/>
</dbReference>
<dbReference type="InterPro" id="IPR013087">
    <property type="entry name" value="Znf_C2H2_type"/>
</dbReference>
<dbReference type="InterPro" id="IPR036236">
    <property type="entry name" value="Znf_C2H2_sf"/>
</dbReference>
<evidence type="ECO:0000256" key="2">
    <source>
        <dbReference type="ARBA" id="ARBA00022723"/>
    </source>
</evidence>
<dbReference type="Gene3D" id="3.30.160.60">
    <property type="entry name" value="Classic Zinc Finger"/>
    <property type="match status" value="2"/>
</dbReference>
<dbReference type="PROSITE" id="PS00028">
    <property type="entry name" value="ZINC_FINGER_C2H2_1"/>
    <property type="match status" value="2"/>
</dbReference>
<dbReference type="InterPro" id="IPR054471">
    <property type="entry name" value="GPIID_WHD"/>
</dbReference>
<reference evidence="9 10" key="1">
    <citation type="journal article" date="2019" name="Mol. Biol. Evol.">
        <title>Blast fungal genomes show frequent chromosomal changes, gene gains and losses, and effector gene turnover.</title>
        <authorList>
            <person name="Gomez Luciano L.B."/>
            <person name="Jason Tsai I."/>
            <person name="Chuma I."/>
            <person name="Tosa Y."/>
            <person name="Chen Y.H."/>
            <person name="Li J.Y."/>
            <person name="Li M.Y."/>
            <person name="Jade Lu M.Y."/>
            <person name="Nakayashiki H."/>
            <person name="Li W.H."/>
        </authorList>
    </citation>
    <scope>NUCLEOTIDE SEQUENCE [LARGE SCALE GENOMIC DNA]</scope>
    <source>
        <strain evidence="9">MZ5-1-6</strain>
    </source>
</reference>
<evidence type="ECO:0000256" key="5">
    <source>
        <dbReference type="ARBA" id="ARBA00022833"/>
    </source>
</evidence>
<evidence type="ECO:0000256" key="3">
    <source>
        <dbReference type="ARBA" id="ARBA00022737"/>
    </source>
</evidence>
<name>A0A4P7MYQ6_PYROR</name>
<dbReference type="EMBL" id="CP034205">
    <property type="protein sequence ID" value="QBZ55167.1"/>
    <property type="molecule type" value="Genomic_DNA"/>
</dbReference>
<evidence type="ECO:0000313" key="9">
    <source>
        <dbReference type="EMBL" id="QBZ55167.1"/>
    </source>
</evidence>
<dbReference type="Proteomes" id="UP000294847">
    <property type="component" value="Chromosome 2"/>
</dbReference>
<evidence type="ECO:0000256" key="4">
    <source>
        <dbReference type="ARBA" id="ARBA00022771"/>
    </source>
</evidence>
<feature type="domain" description="C2H2-type" evidence="8">
    <location>
        <begin position="875"/>
        <end position="902"/>
    </location>
</feature>
<dbReference type="PANTHER" id="PTHR10039">
    <property type="entry name" value="AMELOGENIN"/>
    <property type="match status" value="1"/>
</dbReference>
<dbReference type="FunFam" id="3.30.160.60:FF:000145">
    <property type="entry name" value="Zinc finger protein 574"/>
    <property type="match status" value="1"/>
</dbReference>
<gene>
    <name evidence="9" type="ORF">PoMZ_00060</name>
</gene>
<dbReference type="Gene3D" id="3.40.50.300">
    <property type="entry name" value="P-loop containing nucleotide triphosphate hydrolases"/>
    <property type="match status" value="1"/>
</dbReference>
<dbReference type="GO" id="GO:0008270">
    <property type="term" value="F:zinc ion binding"/>
    <property type="evidence" value="ECO:0007669"/>
    <property type="project" value="UniProtKB-KW"/>
</dbReference>
<dbReference type="FunFam" id="3.30.160.60:FF:000110">
    <property type="entry name" value="Zinc finger protein-like"/>
    <property type="match status" value="1"/>
</dbReference>
<dbReference type="PANTHER" id="PTHR10039:SF14">
    <property type="entry name" value="NACHT DOMAIN-CONTAINING PROTEIN"/>
    <property type="match status" value="1"/>
</dbReference>
<dbReference type="Pfam" id="PF00096">
    <property type="entry name" value="zf-C2H2"/>
    <property type="match status" value="2"/>
</dbReference>
<feature type="domain" description="C2H2-type" evidence="8">
    <location>
        <begin position="903"/>
        <end position="929"/>
    </location>
</feature>
<keyword evidence="3" id="KW-0677">Repeat</keyword>
<dbReference type="InterPro" id="IPR056884">
    <property type="entry name" value="NPHP3-like_N"/>
</dbReference>